<name>A0AAJ1X4J0_9RHOB</name>
<evidence type="ECO:0000313" key="1">
    <source>
        <dbReference type="EMBL" id="MDQ2093561.1"/>
    </source>
</evidence>
<keyword evidence="2" id="KW-1185">Reference proteome</keyword>
<proteinExistence type="predicted"/>
<evidence type="ECO:0000313" key="2">
    <source>
        <dbReference type="Proteomes" id="UP001227162"/>
    </source>
</evidence>
<dbReference type="Pfam" id="PF20181">
    <property type="entry name" value="DUF6544"/>
    <property type="match status" value="1"/>
</dbReference>
<dbReference type="RefSeq" id="WP_317625145.1">
    <property type="nucleotide sequence ID" value="NZ_JANFFA010000001.1"/>
</dbReference>
<comment type="caution">
    <text evidence="1">The sequence shown here is derived from an EMBL/GenBank/DDBJ whole genome shotgun (WGS) entry which is preliminary data.</text>
</comment>
<accession>A0AAJ1X4J0</accession>
<dbReference type="Proteomes" id="UP001227162">
    <property type="component" value="Unassembled WGS sequence"/>
</dbReference>
<protein>
    <submittedName>
        <fullName evidence="1">Uncharacterized protein</fullName>
    </submittedName>
</protein>
<organism evidence="1 2">
    <name type="scientific">Rhodalgimonas zhirmunskyi</name>
    <dbReference type="NCBI Taxonomy" id="2964767"/>
    <lineage>
        <taxon>Bacteria</taxon>
        <taxon>Pseudomonadati</taxon>
        <taxon>Pseudomonadota</taxon>
        <taxon>Alphaproteobacteria</taxon>
        <taxon>Rhodobacterales</taxon>
        <taxon>Roseobacteraceae</taxon>
        <taxon>Rhodalgimonas</taxon>
    </lineage>
</organism>
<reference evidence="1" key="2">
    <citation type="submission" date="2023-04" db="EMBL/GenBank/DDBJ databases">
        <title>'Rhodoalgimonas zhirmunskyi' gen. nov., isolated from a red alga.</title>
        <authorList>
            <person name="Nedashkovskaya O.I."/>
            <person name="Otstavnykh N.Y."/>
            <person name="Bystritskaya E.P."/>
            <person name="Balabanova L.A."/>
            <person name="Isaeva M.P."/>
        </authorList>
    </citation>
    <scope>NUCLEOTIDE SEQUENCE</scope>
    <source>
        <strain evidence="1">10Alg 79</strain>
    </source>
</reference>
<dbReference type="AlphaFoldDB" id="A0AAJ1X4J0"/>
<sequence>MKWAVLILAALVVLALVAMGVGLWRTARLADDIRARLDAVEPTTANPPAQVRDWARRMGATGAPARVILTQQAEIEMRPGAGFSPIPARQVIALSAPGFLWQARQPLLGPIPAAQVIDSYAAGQGLLAVRILGAIPVATATGPEIDRAEEMRYLAELPWAPDAALLNPALNWTVTETGFTVSLPSGASVDFELNDAGHMTTMRANGRPATGPDGGFELLDWEGHFSDFTRMDGRLIPKRGEVGYIRDGTYTPYWRGEVTSWQVE</sequence>
<reference evidence="1" key="1">
    <citation type="submission" date="2022-07" db="EMBL/GenBank/DDBJ databases">
        <authorList>
            <person name="Otstavnykh N."/>
            <person name="Isaeva M."/>
            <person name="Bystritskaya E."/>
        </authorList>
    </citation>
    <scope>NUCLEOTIDE SEQUENCE</scope>
    <source>
        <strain evidence="1">10Alg 79</strain>
    </source>
</reference>
<dbReference type="EMBL" id="JANFFA010000001">
    <property type="protein sequence ID" value="MDQ2093561.1"/>
    <property type="molecule type" value="Genomic_DNA"/>
</dbReference>
<dbReference type="InterPro" id="IPR046674">
    <property type="entry name" value="DUF6544"/>
</dbReference>
<gene>
    <name evidence="1" type="ORF">NOI20_05515</name>
</gene>